<evidence type="ECO:0000256" key="1">
    <source>
        <dbReference type="SAM" id="MobiDB-lite"/>
    </source>
</evidence>
<dbReference type="EMBL" id="PJLB01000005">
    <property type="protein sequence ID" value="PND03801.1"/>
    <property type="molecule type" value="Genomic_DNA"/>
</dbReference>
<dbReference type="AlphaFoldDB" id="A0AAX0WL52"/>
<proteinExistence type="predicted"/>
<reference evidence="2 3" key="1">
    <citation type="journal article" date="2017" name="BMC Genomics">
        <title>Genome sequencing of 39 Akkermansia muciniphila isolates reveals its population structure, genomic and functional diverisity, and global distribution in mammalian gut microbiotas.</title>
        <authorList>
            <person name="Guo X."/>
            <person name="Li S."/>
            <person name="Zhang J."/>
            <person name="Wu F."/>
            <person name="Li X."/>
            <person name="Wu D."/>
            <person name="Zhang M."/>
            <person name="Ou Z."/>
            <person name="Jie Z."/>
            <person name="Yan Q."/>
            <person name="Li P."/>
            <person name="Yi J."/>
            <person name="Peng Y."/>
        </authorList>
    </citation>
    <scope>NUCLEOTIDE SEQUENCE [LARGE SCALE GENOMIC DNA]</scope>
    <source>
        <strain evidence="2 3">GP28</strain>
    </source>
</reference>
<organism evidence="2 3">
    <name type="scientific">Akkermansia muciniphila</name>
    <dbReference type="NCBI Taxonomy" id="239935"/>
    <lineage>
        <taxon>Bacteria</taxon>
        <taxon>Pseudomonadati</taxon>
        <taxon>Verrucomicrobiota</taxon>
        <taxon>Verrucomicrobiia</taxon>
        <taxon>Verrucomicrobiales</taxon>
        <taxon>Akkermansiaceae</taxon>
        <taxon>Akkermansia</taxon>
    </lineage>
</organism>
<protein>
    <submittedName>
        <fullName evidence="2">Uncharacterized protein</fullName>
    </submittedName>
</protein>
<feature type="region of interest" description="Disordered" evidence="1">
    <location>
        <begin position="25"/>
        <end position="53"/>
    </location>
</feature>
<accession>A0AAX0WL52</accession>
<evidence type="ECO:0000313" key="3">
    <source>
        <dbReference type="Proteomes" id="UP000236075"/>
    </source>
</evidence>
<sequence length="107" mass="11181">MALSPAKEFPQTSCSDIYLLMDGPGRQQHLRTRSAGGNPRNAAQDLGDRRGETNISLLGNPGFAQSVRGAKVGTTALQLGAGLSVPMGTKRTIFVKGNADIRDGAAQ</sequence>
<name>A0AAX0WL52_9BACT</name>
<comment type="caution">
    <text evidence="2">The sequence shown here is derived from an EMBL/GenBank/DDBJ whole genome shotgun (WGS) entry which is preliminary data.</text>
</comment>
<dbReference type="Proteomes" id="UP000236075">
    <property type="component" value="Unassembled WGS sequence"/>
</dbReference>
<gene>
    <name evidence="2" type="ORF">CXT95_03170</name>
</gene>
<dbReference type="SUPFAM" id="SSF103515">
    <property type="entry name" value="Autotransporter"/>
    <property type="match status" value="1"/>
</dbReference>
<dbReference type="InterPro" id="IPR036709">
    <property type="entry name" value="Autotransporte_beta_dom_sf"/>
</dbReference>
<evidence type="ECO:0000313" key="2">
    <source>
        <dbReference type="EMBL" id="PND03801.1"/>
    </source>
</evidence>